<protein>
    <recommendedName>
        <fullName evidence="4">Arrestin-like N-terminal domain-containing protein</fullName>
    </recommendedName>
</protein>
<organism evidence="2 3">
    <name type="scientific">Naematelia encephala</name>
    <dbReference type="NCBI Taxonomy" id="71784"/>
    <lineage>
        <taxon>Eukaryota</taxon>
        <taxon>Fungi</taxon>
        <taxon>Dikarya</taxon>
        <taxon>Basidiomycota</taxon>
        <taxon>Agaricomycotina</taxon>
        <taxon>Tremellomycetes</taxon>
        <taxon>Tremellales</taxon>
        <taxon>Naemateliaceae</taxon>
        <taxon>Naematelia</taxon>
    </lineage>
</organism>
<comment type="caution">
    <text evidence="2">The sequence shown here is derived from an EMBL/GenBank/DDBJ whole genome shotgun (WGS) entry which is preliminary data.</text>
</comment>
<feature type="region of interest" description="Disordered" evidence="1">
    <location>
        <begin position="1"/>
        <end position="30"/>
    </location>
</feature>
<feature type="region of interest" description="Disordered" evidence="1">
    <location>
        <begin position="537"/>
        <end position="560"/>
    </location>
</feature>
<evidence type="ECO:0008006" key="4">
    <source>
        <dbReference type="Google" id="ProtNLM"/>
    </source>
</evidence>
<proteinExistence type="predicted"/>
<dbReference type="EMBL" id="MCFC01000042">
    <property type="protein sequence ID" value="ORY27000.1"/>
    <property type="molecule type" value="Genomic_DNA"/>
</dbReference>
<feature type="compositionally biased region" description="Basic and acidic residues" evidence="1">
    <location>
        <begin position="550"/>
        <end position="560"/>
    </location>
</feature>
<sequence length="560" mass="61516">MLRFLSPNGSRSQSPAHQGRSTSRRAHPKPSIRIVHHVPSYGSIFLEAPDPVEETVKAGREVNGELEIIVPDGWGPKRCKAIRVGIKSLAKLDMGPERGWEEDKIFHREVELHGVEEGIILHEGTQRFDFVLVIPDVLAPHDWHPNGRVSHFLTAEIEGLSSEPTSSGWFSPSTSRPSSPKLPPNPTFFDNDPTPPSAPISTSMKITWQEPRTPRAGPSSPSAVEWVKGTLKAQRTIMLLYNPDPNGGVTSLDVEKGGDAPGLGPFNMRWAAEVWTVCALLLTRVTLPNPSPATTIFFVRTALTQTTSIISPRDDPDTTPPLISTRQFTISARGICPPAHIRPSKETASIWRGPVAGGQSDGSSLIETTGRLPDDAIGRPSTLPNVSTPIRVTHTLLTELWFSVYGEDQHGNPLPQPGQGRLRVLKIEKPVVVPSCAFIPEVLNLPTYEAVSTTGIPAHQDTPCSLCRRPLSDQLCRDCPRTTVPHPRHDNDPKLVGNARGVCPLCEVRTLPTRTAEWKSCACGMDLEDMQERMRNTALNDEPSVNPVDLKIEEERGRRR</sequence>
<evidence type="ECO:0000313" key="3">
    <source>
        <dbReference type="Proteomes" id="UP000193986"/>
    </source>
</evidence>
<evidence type="ECO:0000313" key="2">
    <source>
        <dbReference type="EMBL" id="ORY27000.1"/>
    </source>
</evidence>
<feature type="region of interest" description="Disordered" evidence="1">
    <location>
        <begin position="163"/>
        <end position="200"/>
    </location>
</feature>
<dbReference type="OrthoDB" id="3345971at2759"/>
<gene>
    <name evidence="2" type="ORF">BCR39DRAFT_560276</name>
</gene>
<accession>A0A1Y2AXJ0</accession>
<evidence type="ECO:0000256" key="1">
    <source>
        <dbReference type="SAM" id="MobiDB-lite"/>
    </source>
</evidence>
<keyword evidence="3" id="KW-1185">Reference proteome</keyword>
<dbReference type="AlphaFoldDB" id="A0A1Y2AXJ0"/>
<feature type="compositionally biased region" description="Polar residues" evidence="1">
    <location>
        <begin position="7"/>
        <end position="21"/>
    </location>
</feature>
<dbReference type="InParanoid" id="A0A1Y2AXJ0"/>
<dbReference type="Proteomes" id="UP000193986">
    <property type="component" value="Unassembled WGS sequence"/>
</dbReference>
<feature type="compositionally biased region" description="Polar residues" evidence="1">
    <location>
        <begin position="163"/>
        <end position="178"/>
    </location>
</feature>
<reference evidence="2 3" key="1">
    <citation type="submission" date="2016-07" db="EMBL/GenBank/DDBJ databases">
        <title>Pervasive Adenine N6-methylation of Active Genes in Fungi.</title>
        <authorList>
            <consortium name="DOE Joint Genome Institute"/>
            <person name="Mondo S.J."/>
            <person name="Dannebaum R.O."/>
            <person name="Kuo R.C."/>
            <person name="Labutti K."/>
            <person name="Haridas S."/>
            <person name="Kuo A."/>
            <person name="Salamov A."/>
            <person name="Ahrendt S.R."/>
            <person name="Lipzen A."/>
            <person name="Sullivan W."/>
            <person name="Andreopoulos W.B."/>
            <person name="Clum A."/>
            <person name="Lindquist E."/>
            <person name="Daum C."/>
            <person name="Ramamoorthy G.K."/>
            <person name="Gryganskyi A."/>
            <person name="Culley D."/>
            <person name="Magnuson J.K."/>
            <person name="James T.Y."/>
            <person name="O'Malley M.A."/>
            <person name="Stajich J.E."/>
            <person name="Spatafora J.W."/>
            <person name="Visel A."/>
            <person name="Grigoriev I.V."/>
        </authorList>
    </citation>
    <scope>NUCLEOTIDE SEQUENCE [LARGE SCALE GENOMIC DNA]</scope>
    <source>
        <strain evidence="2 3">68-887.2</strain>
    </source>
</reference>
<dbReference type="STRING" id="71784.A0A1Y2AXJ0"/>
<name>A0A1Y2AXJ0_9TREE</name>